<keyword evidence="3" id="KW-1185">Reference proteome</keyword>
<dbReference type="OMA" id="PGQCHMG"/>
<gene>
    <name evidence="2" type="primary">Dper\GL20314</name>
    <name evidence="2" type="ORF">Dper_GL20314</name>
</gene>
<dbReference type="eggNOG" id="ENOG502TCTQ">
    <property type="taxonomic scope" value="Eukaryota"/>
</dbReference>
<proteinExistence type="predicted"/>
<evidence type="ECO:0000313" key="3">
    <source>
        <dbReference type="Proteomes" id="UP000008744"/>
    </source>
</evidence>
<reference evidence="2 3" key="1">
    <citation type="journal article" date="2007" name="Nature">
        <title>Evolution of genes and genomes on the Drosophila phylogeny.</title>
        <authorList>
            <consortium name="Drosophila 12 Genomes Consortium"/>
            <person name="Clark A.G."/>
            <person name="Eisen M.B."/>
            <person name="Smith D.R."/>
            <person name="Bergman C.M."/>
            <person name="Oliver B."/>
            <person name="Markow T.A."/>
            <person name="Kaufman T.C."/>
            <person name="Kellis M."/>
            <person name="Gelbart W."/>
            <person name="Iyer V.N."/>
            <person name="Pollard D.A."/>
            <person name="Sackton T.B."/>
            <person name="Larracuente A.M."/>
            <person name="Singh N.D."/>
            <person name="Abad J.P."/>
            <person name="Abt D.N."/>
            <person name="Adryan B."/>
            <person name="Aguade M."/>
            <person name="Akashi H."/>
            <person name="Anderson W.W."/>
            <person name="Aquadro C.F."/>
            <person name="Ardell D.H."/>
            <person name="Arguello R."/>
            <person name="Artieri C.G."/>
            <person name="Barbash D.A."/>
            <person name="Barker D."/>
            <person name="Barsanti P."/>
            <person name="Batterham P."/>
            <person name="Batzoglou S."/>
            <person name="Begun D."/>
            <person name="Bhutkar A."/>
            <person name="Blanco E."/>
            <person name="Bosak S.A."/>
            <person name="Bradley R.K."/>
            <person name="Brand A.D."/>
            <person name="Brent M.R."/>
            <person name="Brooks A.N."/>
            <person name="Brown R.H."/>
            <person name="Butlin R.K."/>
            <person name="Caggese C."/>
            <person name="Calvi B.R."/>
            <person name="Bernardo de Carvalho A."/>
            <person name="Caspi A."/>
            <person name="Castrezana S."/>
            <person name="Celniker S.E."/>
            <person name="Chang J.L."/>
            <person name="Chapple C."/>
            <person name="Chatterji S."/>
            <person name="Chinwalla A."/>
            <person name="Civetta A."/>
            <person name="Clifton S.W."/>
            <person name="Comeron J.M."/>
            <person name="Costello J.C."/>
            <person name="Coyne J.A."/>
            <person name="Daub J."/>
            <person name="David R.G."/>
            <person name="Delcher A.L."/>
            <person name="Delehaunty K."/>
            <person name="Do C.B."/>
            <person name="Ebling H."/>
            <person name="Edwards K."/>
            <person name="Eickbush T."/>
            <person name="Evans J.D."/>
            <person name="Filipski A."/>
            <person name="Findeiss S."/>
            <person name="Freyhult E."/>
            <person name="Fulton L."/>
            <person name="Fulton R."/>
            <person name="Garcia A.C."/>
            <person name="Gardiner A."/>
            <person name="Garfield D.A."/>
            <person name="Garvin B.E."/>
            <person name="Gibson G."/>
            <person name="Gilbert D."/>
            <person name="Gnerre S."/>
            <person name="Godfrey J."/>
            <person name="Good R."/>
            <person name="Gotea V."/>
            <person name="Gravely B."/>
            <person name="Greenberg A.J."/>
            <person name="Griffiths-Jones S."/>
            <person name="Gross S."/>
            <person name="Guigo R."/>
            <person name="Gustafson E.A."/>
            <person name="Haerty W."/>
            <person name="Hahn M.W."/>
            <person name="Halligan D.L."/>
            <person name="Halpern A.L."/>
            <person name="Halter G.M."/>
            <person name="Han M.V."/>
            <person name="Heger A."/>
            <person name="Hillier L."/>
            <person name="Hinrichs A.S."/>
            <person name="Holmes I."/>
            <person name="Hoskins R.A."/>
            <person name="Hubisz M.J."/>
            <person name="Hultmark D."/>
            <person name="Huntley M.A."/>
            <person name="Jaffe D.B."/>
            <person name="Jagadeeshan S."/>
            <person name="Jeck W.R."/>
            <person name="Johnson J."/>
            <person name="Jones C.D."/>
            <person name="Jordan W.C."/>
            <person name="Karpen G.H."/>
            <person name="Kataoka E."/>
            <person name="Keightley P.D."/>
            <person name="Kheradpour P."/>
            <person name="Kirkness E.F."/>
            <person name="Koerich L.B."/>
            <person name="Kristiansen K."/>
            <person name="Kudrna D."/>
            <person name="Kulathinal R.J."/>
            <person name="Kumar S."/>
            <person name="Kwok R."/>
            <person name="Lander E."/>
            <person name="Langley C.H."/>
            <person name="Lapoint R."/>
            <person name="Lazzaro B.P."/>
            <person name="Lee S.J."/>
            <person name="Levesque L."/>
            <person name="Li R."/>
            <person name="Lin C.F."/>
            <person name="Lin M.F."/>
            <person name="Lindblad-Toh K."/>
            <person name="Llopart A."/>
            <person name="Long M."/>
            <person name="Low L."/>
            <person name="Lozovsky E."/>
            <person name="Lu J."/>
            <person name="Luo M."/>
            <person name="Machado C.A."/>
            <person name="Makalowski W."/>
            <person name="Marzo M."/>
            <person name="Matsuda M."/>
            <person name="Matzkin L."/>
            <person name="McAllister B."/>
            <person name="McBride C.S."/>
            <person name="McKernan B."/>
            <person name="McKernan K."/>
            <person name="Mendez-Lago M."/>
            <person name="Minx P."/>
            <person name="Mollenhauer M.U."/>
            <person name="Montooth K."/>
            <person name="Mount S.M."/>
            <person name="Mu X."/>
            <person name="Myers E."/>
            <person name="Negre B."/>
            <person name="Newfeld S."/>
            <person name="Nielsen R."/>
            <person name="Noor M.A."/>
            <person name="O'Grady P."/>
            <person name="Pachter L."/>
            <person name="Papaceit M."/>
            <person name="Parisi M.J."/>
            <person name="Parisi M."/>
            <person name="Parts L."/>
            <person name="Pedersen J.S."/>
            <person name="Pesole G."/>
            <person name="Phillippy A.M."/>
            <person name="Ponting C.P."/>
            <person name="Pop M."/>
            <person name="Porcelli D."/>
            <person name="Powell J.R."/>
            <person name="Prohaska S."/>
            <person name="Pruitt K."/>
            <person name="Puig M."/>
            <person name="Quesneville H."/>
            <person name="Ram K.R."/>
            <person name="Rand D."/>
            <person name="Rasmussen M.D."/>
            <person name="Reed L.K."/>
            <person name="Reenan R."/>
            <person name="Reily A."/>
            <person name="Remington K.A."/>
            <person name="Rieger T.T."/>
            <person name="Ritchie M.G."/>
            <person name="Robin C."/>
            <person name="Rogers Y.H."/>
            <person name="Rohde C."/>
            <person name="Rozas J."/>
            <person name="Rubenfield M.J."/>
            <person name="Ruiz A."/>
            <person name="Russo S."/>
            <person name="Salzberg S.L."/>
            <person name="Sanchez-Gracia A."/>
            <person name="Saranga D.J."/>
            <person name="Sato H."/>
            <person name="Schaeffer S.W."/>
            <person name="Schatz M.C."/>
            <person name="Schlenke T."/>
            <person name="Schwartz R."/>
            <person name="Segarra C."/>
            <person name="Singh R.S."/>
            <person name="Sirot L."/>
            <person name="Sirota M."/>
            <person name="Sisneros N.B."/>
            <person name="Smith C.D."/>
            <person name="Smith T.F."/>
            <person name="Spieth J."/>
            <person name="Stage D.E."/>
            <person name="Stark A."/>
            <person name="Stephan W."/>
            <person name="Strausberg R.L."/>
            <person name="Strempel S."/>
            <person name="Sturgill D."/>
            <person name="Sutton G."/>
            <person name="Sutton G.G."/>
            <person name="Tao W."/>
            <person name="Teichmann S."/>
            <person name="Tobari Y.N."/>
            <person name="Tomimura Y."/>
            <person name="Tsolas J.M."/>
            <person name="Valente V.L."/>
            <person name="Venter E."/>
            <person name="Venter J.C."/>
            <person name="Vicario S."/>
            <person name="Vieira F.G."/>
            <person name="Vilella A.J."/>
            <person name="Villasante A."/>
            <person name="Walenz B."/>
            <person name="Wang J."/>
            <person name="Wasserman M."/>
            <person name="Watts T."/>
            <person name="Wilson D."/>
            <person name="Wilson R.K."/>
            <person name="Wing R.A."/>
            <person name="Wolfner M.F."/>
            <person name="Wong A."/>
            <person name="Wong G.K."/>
            <person name="Wu C.I."/>
            <person name="Wu G."/>
            <person name="Yamamoto D."/>
            <person name="Yang H.P."/>
            <person name="Yang S.P."/>
            <person name="Yorke J.A."/>
            <person name="Yoshida K."/>
            <person name="Zdobnov E."/>
            <person name="Zhang P."/>
            <person name="Zhang Y."/>
            <person name="Zimin A.V."/>
            <person name="Baldwin J."/>
            <person name="Abdouelleil A."/>
            <person name="Abdulkadir J."/>
            <person name="Abebe A."/>
            <person name="Abera B."/>
            <person name="Abreu J."/>
            <person name="Acer S.C."/>
            <person name="Aftuck L."/>
            <person name="Alexander A."/>
            <person name="An P."/>
            <person name="Anderson E."/>
            <person name="Anderson S."/>
            <person name="Arachi H."/>
            <person name="Azer M."/>
            <person name="Bachantsang P."/>
            <person name="Barry A."/>
            <person name="Bayul T."/>
            <person name="Berlin A."/>
            <person name="Bessette D."/>
            <person name="Bloom T."/>
            <person name="Blye J."/>
            <person name="Boguslavskiy L."/>
            <person name="Bonnet C."/>
            <person name="Boukhgalter B."/>
            <person name="Bourzgui I."/>
            <person name="Brown A."/>
            <person name="Cahill P."/>
            <person name="Channer S."/>
            <person name="Cheshatsang Y."/>
            <person name="Chuda L."/>
            <person name="Citroen M."/>
            <person name="Collymore A."/>
            <person name="Cooke P."/>
            <person name="Costello M."/>
            <person name="D'Aco K."/>
            <person name="Daza R."/>
            <person name="De Haan G."/>
            <person name="DeGray S."/>
            <person name="DeMaso C."/>
            <person name="Dhargay N."/>
            <person name="Dooley K."/>
            <person name="Dooley E."/>
            <person name="Doricent M."/>
            <person name="Dorje P."/>
            <person name="Dorjee K."/>
            <person name="Dupes A."/>
            <person name="Elong R."/>
            <person name="Falk J."/>
            <person name="Farina A."/>
            <person name="Faro S."/>
            <person name="Ferguson D."/>
            <person name="Fisher S."/>
            <person name="Foley C.D."/>
            <person name="Franke A."/>
            <person name="Friedrich D."/>
            <person name="Gadbois L."/>
            <person name="Gearin G."/>
            <person name="Gearin C.R."/>
            <person name="Giannoukos G."/>
            <person name="Goode T."/>
            <person name="Graham J."/>
            <person name="Grandbois E."/>
            <person name="Grewal S."/>
            <person name="Gyaltsen K."/>
            <person name="Hafez N."/>
            <person name="Hagos B."/>
            <person name="Hall J."/>
            <person name="Henson C."/>
            <person name="Hollinger A."/>
            <person name="Honan T."/>
            <person name="Huard M.D."/>
            <person name="Hughes L."/>
            <person name="Hurhula B."/>
            <person name="Husby M.E."/>
            <person name="Kamat A."/>
            <person name="Kanga B."/>
            <person name="Kashin S."/>
            <person name="Khazanovich D."/>
            <person name="Kisner P."/>
            <person name="Lance K."/>
            <person name="Lara M."/>
            <person name="Lee W."/>
            <person name="Lennon N."/>
            <person name="Letendre F."/>
            <person name="LeVine R."/>
            <person name="Lipovsky A."/>
            <person name="Liu X."/>
            <person name="Liu J."/>
            <person name="Liu S."/>
            <person name="Lokyitsang T."/>
            <person name="Lokyitsang Y."/>
            <person name="Lubonja R."/>
            <person name="Lui A."/>
            <person name="MacDonald P."/>
            <person name="Magnisalis V."/>
            <person name="Maru K."/>
            <person name="Matthews C."/>
            <person name="McCusker W."/>
            <person name="McDonough S."/>
            <person name="Mehta T."/>
            <person name="Meldrim J."/>
            <person name="Meneus L."/>
            <person name="Mihai O."/>
            <person name="Mihalev A."/>
            <person name="Mihova T."/>
            <person name="Mittelman R."/>
            <person name="Mlenga V."/>
            <person name="Montmayeur A."/>
            <person name="Mulrain L."/>
            <person name="Navidi A."/>
            <person name="Naylor J."/>
            <person name="Negash T."/>
            <person name="Nguyen T."/>
            <person name="Nguyen N."/>
            <person name="Nicol R."/>
            <person name="Norbu C."/>
            <person name="Norbu N."/>
            <person name="Novod N."/>
            <person name="O'Neill B."/>
            <person name="Osman S."/>
            <person name="Markiewicz E."/>
            <person name="Oyono O.L."/>
            <person name="Patti C."/>
            <person name="Phunkhang P."/>
            <person name="Pierre F."/>
            <person name="Priest M."/>
            <person name="Raghuraman S."/>
            <person name="Rege F."/>
            <person name="Reyes R."/>
            <person name="Rise C."/>
            <person name="Rogov P."/>
            <person name="Ross K."/>
            <person name="Ryan E."/>
            <person name="Settipalli S."/>
            <person name="Shea T."/>
            <person name="Sherpa N."/>
            <person name="Shi L."/>
            <person name="Shih D."/>
            <person name="Sparrow T."/>
            <person name="Spaulding J."/>
            <person name="Stalker J."/>
            <person name="Stange-Thomann N."/>
            <person name="Stavropoulos S."/>
            <person name="Stone C."/>
            <person name="Strader C."/>
            <person name="Tesfaye S."/>
            <person name="Thomson T."/>
            <person name="Thoulutsang Y."/>
            <person name="Thoulutsang D."/>
            <person name="Topham K."/>
            <person name="Topping I."/>
            <person name="Tsamla T."/>
            <person name="Vassiliev H."/>
            <person name="Vo A."/>
            <person name="Wangchuk T."/>
            <person name="Wangdi T."/>
            <person name="Weiand M."/>
            <person name="Wilkinson J."/>
            <person name="Wilson A."/>
            <person name="Yadav S."/>
            <person name="Young G."/>
            <person name="Yu Q."/>
            <person name="Zembek L."/>
            <person name="Zhong D."/>
            <person name="Zimmer A."/>
            <person name="Zwirko Z."/>
            <person name="Jaffe D.B."/>
            <person name="Alvarez P."/>
            <person name="Brockman W."/>
            <person name="Butler J."/>
            <person name="Chin C."/>
            <person name="Gnerre S."/>
            <person name="Grabherr M."/>
            <person name="Kleber M."/>
            <person name="Mauceli E."/>
            <person name="MacCallum I."/>
        </authorList>
    </citation>
    <scope>NUCLEOTIDE SEQUENCE [LARGE SCALE GENOMIC DNA]</scope>
    <source>
        <strain evidence="3">MSH-3 / Tucson 14011-0111.49</strain>
    </source>
</reference>
<protein>
    <submittedName>
        <fullName evidence="2">GL20314</fullName>
    </submittedName>
</protein>
<sequence>MRQLITLLGLVVVLGLVQSAPVEVVYTGEGCACPTQLGYQLNVPNPPKPKKYGASDYGYRVEKLVQTKAKISYSFDFTVDSPGHRHRQVSRNPKLYAKVDRVTVNKGGLCRQAYIQLQLLELLQPQTKLQERPPRYVKLYHKDLAAQQQQQQQKLKLFGLMPAESHEPSPKTKRKTKKSPAGWLGLGRRLAKRDIKGEFDLLERERAQIDLTAPEIIHLLSTTSVPDPLEQGSTPLQFAGDLESVTRRGYTSALLGSGGGYPVQHVSDSQLDRLISEIVYPHPHYLESSTHYPEPHQKRQTTDFLKKLIDGRLGGWGFDSATEPDHTLHADYSTTPAKTYGYNSHVQNGYSIDTYNVPPISEYLRAWF</sequence>
<dbReference type="PhylomeDB" id="B4GXM1"/>
<accession>B4GXM1</accession>
<dbReference type="OrthoDB" id="7789734at2759"/>
<dbReference type="STRING" id="7234.B4GXM1"/>
<evidence type="ECO:0000256" key="1">
    <source>
        <dbReference type="SAM" id="SignalP"/>
    </source>
</evidence>
<evidence type="ECO:0000313" key="2">
    <source>
        <dbReference type="EMBL" id="EDW27498.1"/>
    </source>
</evidence>
<dbReference type="GO" id="GO:0007304">
    <property type="term" value="P:chorion-containing eggshell formation"/>
    <property type="evidence" value="ECO:0007669"/>
    <property type="project" value="EnsemblMetazoa"/>
</dbReference>
<dbReference type="HOGENOM" id="CLU_038308_0_0_1"/>
<dbReference type="Proteomes" id="UP000008744">
    <property type="component" value="Unassembled WGS sequence"/>
</dbReference>
<name>B4GXM1_DROPE</name>
<organism evidence="3">
    <name type="scientific">Drosophila persimilis</name>
    <name type="common">Fruit fly</name>
    <dbReference type="NCBI Taxonomy" id="7234"/>
    <lineage>
        <taxon>Eukaryota</taxon>
        <taxon>Metazoa</taxon>
        <taxon>Ecdysozoa</taxon>
        <taxon>Arthropoda</taxon>
        <taxon>Hexapoda</taxon>
        <taxon>Insecta</taxon>
        <taxon>Pterygota</taxon>
        <taxon>Neoptera</taxon>
        <taxon>Endopterygota</taxon>
        <taxon>Diptera</taxon>
        <taxon>Brachycera</taxon>
        <taxon>Muscomorpha</taxon>
        <taxon>Ephydroidea</taxon>
        <taxon>Drosophilidae</taxon>
        <taxon>Drosophila</taxon>
        <taxon>Sophophora</taxon>
    </lineage>
</organism>
<dbReference type="EMBL" id="CH479196">
    <property type="protein sequence ID" value="EDW27498.1"/>
    <property type="molecule type" value="Genomic_DNA"/>
</dbReference>
<feature type="signal peptide" evidence="1">
    <location>
        <begin position="1"/>
        <end position="19"/>
    </location>
</feature>
<feature type="chain" id="PRO_5002804618" evidence="1">
    <location>
        <begin position="20"/>
        <end position="368"/>
    </location>
</feature>
<dbReference type="AlphaFoldDB" id="B4GXM1"/>
<keyword evidence="1" id="KW-0732">Signal</keyword>